<protein>
    <submittedName>
        <fullName evidence="1">Uncharacterized protein</fullName>
    </submittedName>
</protein>
<evidence type="ECO:0000313" key="2">
    <source>
        <dbReference type="Proteomes" id="UP000241690"/>
    </source>
</evidence>
<dbReference type="RefSeq" id="XP_024778899.1">
    <property type="nucleotide sequence ID" value="XM_024915660.1"/>
</dbReference>
<dbReference type="Proteomes" id="UP000241690">
    <property type="component" value="Unassembled WGS sequence"/>
</dbReference>
<name>A0A2T4AQ83_TRIHA</name>
<gene>
    <name evidence="1" type="ORF">M431DRAFT_478327</name>
</gene>
<sequence length="328" mass="35841">MPRRWYQSIAPIQLHGRPRYKKYFPWRISLYGQAPLLPTFMTRDLDLVNLVLSSSSSIEISSMQLEPLPDLALAHRGNMDHEINVTFVRDVGRRSGQRVVAEQREIGGDASYFLHSVSYWVALLAVHKTPYSGNTSGLAYQIGSSLTSPRKKSSDRRLSCFYTAKVPPFQSHDLGILGDVDSEVTLCATAVAMTGQEIGVGSPEQAGHSLVMMEMASTSSNDAVRPLLKREYEPEITTSQAPASFRTGGQHGIVTPHSANLPSRHHMLLGFFSSSSVMLLRTQYCCLAANMQMALIREAGGLLASGVAVPGGRAYSPRLRGGKSDDSI</sequence>
<proteinExistence type="predicted"/>
<dbReference type="AlphaFoldDB" id="A0A2T4AQ83"/>
<accession>A0A2T4AQ83</accession>
<dbReference type="EMBL" id="KZ679676">
    <property type="protein sequence ID" value="PTB59222.1"/>
    <property type="molecule type" value="Genomic_DNA"/>
</dbReference>
<keyword evidence="2" id="KW-1185">Reference proteome</keyword>
<evidence type="ECO:0000313" key="1">
    <source>
        <dbReference type="EMBL" id="PTB59222.1"/>
    </source>
</evidence>
<reference evidence="1 2" key="1">
    <citation type="submission" date="2016-07" db="EMBL/GenBank/DDBJ databases">
        <title>Multiple horizontal gene transfer events from other fungi enriched the ability of initially mycotrophic Trichoderma (Ascomycota) to feed on dead plant biomass.</title>
        <authorList>
            <consortium name="DOE Joint Genome Institute"/>
            <person name="Aerts A."/>
            <person name="Atanasova L."/>
            <person name="Chenthamara K."/>
            <person name="Zhang J."/>
            <person name="Grujic M."/>
            <person name="Henrissat B."/>
            <person name="Kuo A."/>
            <person name="Salamov A."/>
            <person name="Lipzen A."/>
            <person name="Labutti K."/>
            <person name="Barry K."/>
            <person name="Miao Y."/>
            <person name="Rahimi M.J."/>
            <person name="Shen Q."/>
            <person name="Grigoriev I.V."/>
            <person name="Kubicek C.P."/>
            <person name="Druzhinina I.S."/>
        </authorList>
    </citation>
    <scope>NUCLEOTIDE SEQUENCE [LARGE SCALE GENOMIC DNA]</scope>
    <source>
        <strain evidence="1 2">CBS 226.95</strain>
    </source>
</reference>
<organism evidence="1 2">
    <name type="scientific">Trichoderma harzianum CBS 226.95</name>
    <dbReference type="NCBI Taxonomy" id="983964"/>
    <lineage>
        <taxon>Eukaryota</taxon>
        <taxon>Fungi</taxon>
        <taxon>Dikarya</taxon>
        <taxon>Ascomycota</taxon>
        <taxon>Pezizomycotina</taxon>
        <taxon>Sordariomycetes</taxon>
        <taxon>Hypocreomycetidae</taxon>
        <taxon>Hypocreales</taxon>
        <taxon>Hypocreaceae</taxon>
        <taxon>Trichoderma</taxon>
    </lineage>
</organism>
<dbReference type="GeneID" id="36624229"/>